<reference evidence="2 3" key="1">
    <citation type="journal article" date="2014" name="Agronomy (Basel)">
        <title>A Draft Genome Sequence for Ensete ventricosum, the Drought-Tolerant Tree Against Hunger.</title>
        <authorList>
            <person name="Harrison J."/>
            <person name="Moore K.A."/>
            <person name="Paszkiewicz K."/>
            <person name="Jones T."/>
            <person name="Grant M."/>
            <person name="Ambacheew D."/>
            <person name="Muzemil S."/>
            <person name="Studholme D.J."/>
        </authorList>
    </citation>
    <scope>NUCLEOTIDE SEQUENCE [LARGE SCALE GENOMIC DNA]</scope>
</reference>
<dbReference type="EMBL" id="AMZH03020265">
    <property type="protein sequence ID" value="RRT39347.1"/>
    <property type="molecule type" value="Genomic_DNA"/>
</dbReference>
<feature type="region of interest" description="Disordered" evidence="1">
    <location>
        <begin position="75"/>
        <end position="98"/>
    </location>
</feature>
<evidence type="ECO:0000256" key="1">
    <source>
        <dbReference type="SAM" id="MobiDB-lite"/>
    </source>
</evidence>
<dbReference type="AlphaFoldDB" id="A0A426XIP0"/>
<organism evidence="2 3">
    <name type="scientific">Ensete ventricosum</name>
    <name type="common">Abyssinian banana</name>
    <name type="synonym">Musa ensete</name>
    <dbReference type="NCBI Taxonomy" id="4639"/>
    <lineage>
        <taxon>Eukaryota</taxon>
        <taxon>Viridiplantae</taxon>
        <taxon>Streptophyta</taxon>
        <taxon>Embryophyta</taxon>
        <taxon>Tracheophyta</taxon>
        <taxon>Spermatophyta</taxon>
        <taxon>Magnoliopsida</taxon>
        <taxon>Liliopsida</taxon>
        <taxon>Zingiberales</taxon>
        <taxon>Musaceae</taxon>
        <taxon>Ensete</taxon>
    </lineage>
</organism>
<evidence type="ECO:0000313" key="2">
    <source>
        <dbReference type="EMBL" id="RRT39347.1"/>
    </source>
</evidence>
<dbReference type="Proteomes" id="UP000287651">
    <property type="component" value="Unassembled WGS sequence"/>
</dbReference>
<comment type="caution">
    <text evidence="2">The sequence shown here is derived from an EMBL/GenBank/DDBJ whole genome shotgun (WGS) entry which is preliminary data.</text>
</comment>
<sequence>MGCSHHARWCVGFVSSAVPEDNTVVFAVVAAVAPRWSSSASYRPVPTLAPLIRISGRESRRVFDSSPRFSRIEVKEKQAVNEDHKDRDTDSGSEKCQEKLSAVEVKVVIDQDLSSTHSRSDMSFQR</sequence>
<name>A0A426XIP0_ENSVE</name>
<evidence type="ECO:0000313" key="3">
    <source>
        <dbReference type="Proteomes" id="UP000287651"/>
    </source>
</evidence>
<proteinExistence type="predicted"/>
<protein>
    <submittedName>
        <fullName evidence="2">Uncharacterized protein</fullName>
    </submittedName>
</protein>
<gene>
    <name evidence="2" type="ORF">B296_00059218</name>
</gene>
<accession>A0A426XIP0</accession>